<feature type="region of interest" description="Disordered" evidence="6">
    <location>
        <begin position="44"/>
        <end position="101"/>
    </location>
</feature>
<reference evidence="7 8" key="1">
    <citation type="submission" date="2015-01" db="EMBL/GenBank/DDBJ databases">
        <title>Draft genome of the acidophilic iron oxidizer Ferrimicrobium acidiphilum strain T23.</title>
        <authorList>
            <person name="Poehlein A."/>
            <person name="Eisen S."/>
            <person name="Schloemann M."/>
            <person name="Johnson B.D."/>
            <person name="Daniel R."/>
            <person name="Muehling M."/>
        </authorList>
    </citation>
    <scope>NUCLEOTIDE SEQUENCE [LARGE SCALE GENOMIC DNA]</scope>
    <source>
        <strain evidence="7 8">T23</strain>
    </source>
</reference>
<dbReference type="GO" id="GO:0005840">
    <property type="term" value="C:ribosome"/>
    <property type="evidence" value="ECO:0007669"/>
    <property type="project" value="UniProtKB-KW"/>
</dbReference>
<dbReference type="GO" id="GO:0006412">
    <property type="term" value="P:translation"/>
    <property type="evidence" value="ECO:0007669"/>
    <property type="project" value="UniProtKB-UniRule"/>
</dbReference>
<evidence type="ECO:0000256" key="6">
    <source>
        <dbReference type="SAM" id="MobiDB-lite"/>
    </source>
</evidence>
<keyword evidence="2 5" id="KW-0689">Ribosomal protein</keyword>
<accession>A0A0D8FWT1</accession>
<evidence type="ECO:0000313" key="7">
    <source>
        <dbReference type="EMBL" id="KJE77708.1"/>
    </source>
</evidence>
<dbReference type="NCBIfam" id="TIGR03953">
    <property type="entry name" value="rplD_bact"/>
    <property type="match status" value="1"/>
</dbReference>
<organism evidence="7 8">
    <name type="scientific">Ferrimicrobium acidiphilum DSM 19497</name>
    <dbReference type="NCBI Taxonomy" id="1121877"/>
    <lineage>
        <taxon>Bacteria</taxon>
        <taxon>Bacillati</taxon>
        <taxon>Actinomycetota</taxon>
        <taxon>Acidimicrobiia</taxon>
        <taxon>Acidimicrobiales</taxon>
        <taxon>Acidimicrobiaceae</taxon>
        <taxon>Ferrimicrobium</taxon>
    </lineage>
</organism>
<dbReference type="GO" id="GO:0003735">
    <property type="term" value="F:structural constituent of ribosome"/>
    <property type="evidence" value="ECO:0007669"/>
    <property type="project" value="InterPro"/>
</dbReference>
<dbReference type="GO" id="GO:1990904">
    <property type="term" value="C:ribonucleoprotein complex"/>
    <property type="evidence" value="ECO:0007669"/>
    <property type="project" value="UniProtKB-KW"/>
</dbReference>
<dbReference type="SUPFAM" id="SSF52166">
    <property type="entry name" value="Ribosomal protein L4"/>
    <property type="match status" value="1"/>
</dbReference>
<comment type="similarity">
    <text evidence="1 5">Belongs to the universal ribosomal protein uL4 family.</text>
</comment>
<dbReference type="InterPro" id="IPR023574">
    <property type="entry name" value="Ribosomal_uL4_dom_sf"/>
</dbReference>
<dbReference type="AlphaFoldDB" id="A0A0D8FWT1"/>
<gene>
    <name evidence="5 7" type="primary">rplD</name>
    <name evidence="7" type="ORF">FEAC_04560</name>
</gene>
<dbReference type="Pfam" id="PF00573">
    <property type="entry name" value="Ribosomal_L4"/>
    <property type="match status" value="1"/>
</dbReference>
<name>A0A0D8FWT1_9ACTN</name>
<keyword evidence="3 5" id="KW-0687">Ribonucleoprotein</keyword>
<dbReference type="PANTHER" id="PTHR10746">
    <property type="entry name" value="50S RIBOSOMAL PROTEIN L4"/>
    <property type="match status" value="1"/>
</dbReference>
<dbReference type="Proteomes" id="UP000032336">
    <property type="component" value="Unassembled WGS sequence"/>
</dbReference>
<proteinExistence type="inferred from homology"/>
<keyword evidence="5" id="KW-0694">RNA-binding</keyword>
<dbReference type="PANTHER" id="PTHR10746:SF6">
    <property type="entry name" value="LARGE RIBOSOMAL SUBUNIT PROTEIN UL4M"/>
    <property type="match status" value="1"/>
</dbReference>
<dbReference type="HAMAP" id="MF_01328_B">
    <property type="entry name" value="Ribosomal_uL4_B"/>
    <property type="match status" value="1"/>
</dbReference>
<dbReference type="RefSeq" id="WP_035389067.1">
    <property type="nucleotide sequence ID" value="NZ_JQKF01000009.1"/>
</dbReference>
<evidence type="ECO:0000256" key="3">
    <source>
        <dbReference type="ARBA" id="ARBA00023274"/>
    </source>
</evidence>
<comment type="subunit">
    <text evidence="5">Part of the 50S ribosomal subunit.</text>
</comment>
<comment type="caution">
    <text evidence="7">The sequence shown here is derived from an EMBL/GenBank/DDBJ whole genome shotgun (WGS) entry which is preliminary data.</text>
</comment>
<dbReference type="PATRIC" id="fig|1121877.4.peg.489"/>
<dbReference type="Gene3D" id="3.40.1370.10">
    <property type="match status" value="1"/>
</dbReference>
<evidence type="ECO:0000256" key="4">
    <source>
        <dbReference type="ARBA" id="ARBA00035244"/>
    </source>
</evidence>
<keyword evidence="8" id="KW-1185">Reference proteome</keyword>
<evidence type="ECO:0000256" key="5">
    <source>
        <dbReference type="HAMAP-Rule" id="MF_01328"/>
    </source>
</evidence>
<keyword evidence="5" id="KW-0699">rRNA-binding</keyword>
<feature type="compositionally biased region" description="Polar residues" evidence="6">
    <location>
        <begin position="70"/>
        <end position="82"/>
    </location>
</feature>
<dbReference type="InterPro" id="IPR013005">
    <property type="entry name" value="Ribosomal_uL4-like"/>
</dbReference>
<evidence type="ECO:0000313" key="8">
    <source>
        <dbReference type="Proteomes" id="UP000032336"/>
    </source>
</evidence>
<comment type="function">
    <text evidence="5">Forms part of the polypeptide exit tunnel.</text>
</comment>
<dbReference type="STRING" id="1121877.FEAC_04560"/>
<dbReference type="EMBL" id="JXUW01000003">
    <property type="protein sequence ID" value="KJE77708.1"/>
    <property type="molecule type" value="Genomic_DNA"/>
</dbReference>
<dbReference type="GeneID" id="78371780"/>
<comment type="function">
    <text evidence="5">One of the primary rRNA binding proteins, this protein initially binds near the 5'-end of the 23S rRNA. It is important during the early stages of 50S assembly. It makes multiple contacts with different domains of the 23S rRNA in the assembled 50S subunit and ribosome.</text>
</comment>
<dbReference type="GO" id="GO:0019843">
    <property type="term" value="F:rRNA binding"/>
    <property type="evidence" value="ECO:0007669"/>
    <property type="project" value="UniProtKB-UniRule"/>
</dbReference>
<evidence type="ECO:0000256" key="1">
    <source>
        <dbReference type="ARBA" id="ARBA00010528"/>
    </source>
</evidence>
<dbReference type="InterPro" id="IPR002136">
    <property type="entry name" value="Ribosomal_uL4"/>
</dbReference>
<dbReference type="eggNOG" id="COG0088">
    <property type="taxonomic scope" value="Bacteria"/>
</dbReference>
<dbReference type="OrthoDB" id="9803201at2"/>
<evidence type="ECO:0000256" key="2">
    <source>
        <dbReference type="ARBA" id="ARBA00022980"/>
    </source>
</evidence>
<protein>
    <recommendedName>
        <fullName evidence="4 5">Large ribosomal subunit protein uL4</fullName>
    </recommendedName>
</protein>
<sequence length="213" mass="22402">MTQQAKVVGVTGSLEGEIVLVDQVFDVPANVGLLHQVVVAEEANRRRGTHSTKTRAEVSGGGAKPFRQKGTGNARQGSTRAPQFTGGGIVHGPRPRSYAQATPKKMVRAALRQALSDRARGGAIYVLRGELETPSTKGAVNIVQAAGLVGKNVSLVALPAEAGIVRSFRNLPELMIATPASLLTRTVLTSDVVLFTEAGLSAIVDRLSDRESE</sequence>